<dbReference type="EMBL" id="MU860703">
    <property type="protein sequence ID" value="KAK4233026.1"/>
    <property type="molecule type" value="Genomic_DNA"/>
</dbReference>
<reference evidence="2" key="1">
    <citation type="journal article" date="2023" name="Mol. Phylogenet. Evol.">
        <title>Genome-scale phylogeny and comparative genomics of the fungal order Sordariales.</title>
        <authorList>
            <person name="Hensen N."/>
            <person name="Bonometti L."/>
            <person name="Westerberg I."/>
            <person name="Brannstrom I.O."/>
            <person name="Guillou S."/>
            <person name="Cros-Aarteil S."/>
            <person name="Calhoun S."/>
            <person name="Haridas S."/>
            <person name="Kuo A."/>
            <person name="Mondo S."/>
            <person name="Pangilinan J."/>
            <person name="Riley R."/>
            <person name="LaButti K."/>
            <person name="Andreopoulos B."/>
            <person name="Lipzen A."/>
            <person name="Chen C."/>
            <person name="Yan M."/>
            <person name="Daum C."/>
            <person name="Ng V."/>
            <person name="Clum A."/>
            <person name="Steindorff A."/>
            <person name="Ohm R.A."/>
            <person name="Martin F."/>
            <person name="Silar P."/>
            <person name="Natvig D.O."/>
            <person name="Lalanne C."/>
            <person name="Gautier V."/>
            <person name="Ament-Velasquez S.L."/>
            <person name="Kruys A."/>
            <person name="Hutchinson M.I."/>
            <person name="Powell A.J."/>
            <person name="Barry K."/>
            <person name="Miller A.N."/>
            <person name="Grigoriev I.V."/>
            <person name="Debuchy R."/>
            <person name="Gladieux P."/>
            <person name="Hiltunen Thoren M."/>
            <person name="Johannesson H."/>
        </authorList>
    </citation>
    <scope>NUCLEOTIDE SEQUENCE</scope>
    <source>
        <strain evidence="2">CBS 532.94</strain>
    </source>
</reference>
<feature type="compositionally biased region" description="Low complexity" evidence="1">
    <location>
        <begin position="281"/>
        <end position="290"/>
    </location>
</feature>
<evidence type="ECO:0000313" key="3">
    <source>
        <dbReference type="Proteomes" id="UP001303760"/>
    </source>
</evidence>
<gene>
    <name evidence="2" type="ORF">C8A03DRAFT_19813</name>
</gene>
<keyword evidence="3" id="KW-1185">Reference proteome</keyword>
<feature type="compositionally biased region" description="Pro residues" evidence="1">
    <location>
        <begin position="82"/>
        <end position="98"/>
    </location>
</feature>
<proteinExistence type="predicted"/>
<evidence type="ECO:0000313" key="2">
    <source>
        <dbReference type="EMBL" id="KAK4233026.1"/>
    </source>
</evidence>
<feature type="region of interest" description="Disordered" evidence="1">
    <location>
        <begin position="31"/>
        <end position="115"/>
    </location>
</feature>
<organism evidence="2 3">
    <name type="scientific">Achaetomium macrosporum</name>
    <dbReference type="NCBI Taxonomy" id="79813"/>
    <lineage>
        <taxon>Eukaryota</taxon>
        <taxon>Fungi</taxon>
        <taxon>Dikarya</taxon>
        <taxon>Ascomycota</taxon>
        <taxon>Pezizomycotina</taxon>
        <taxon>Sordariomycetes</taxon>
        <taxon>Sordariomycetidae</taxon>
        <taxon>Sordariales</taxon>
        <taxon>Chaetomiaceae</taxon>
        <taxon>Achaetomium</taxon>
    </lineage>
</organism>
<dbReference type="Proteomes" id="UP001303760">
    <property type="component" value="Unassembled WGS sequence"/>
</dbReference>
<evidence type="ECO:0000256" key="1">
    <source>
        <dbReference type="SAM" id="MobiDB-lite"/>
    </source>
</evidence>
<name>A0AAN7H356_9PEZI</name>
<evidence type="ECO:0008006" key="4">
    <source>
        <dbReference type="Google" id="ProtNLM"/>
    </source>
</evidence>
<feature type="compositionally biased region" description="Basic and acidic residues" evidence="1">
    <location>
        <begin position="31"/>
        <end position="60"/>
    </location>
</feature>
<dbReference type="AlphaFoldDB" id="A0AAN7H356"/>
<sequence>MNTEASVGSQDGVQQLARMMAQMMGQINELRTEQGQRLAEMENRLATERETYNTRIKELQESLASLRATPDGNTPRPSSPVSTPPHASPPPPAPPVPPSQAKKKPTLPDPAKFDGNRKEFPSWLLDMEYKLEIDGPAIGSDKDQFAYIFSRLEKGAKSTATTFARTGGHGGLFNPKAFLAYLTACYGDPNIQRSARGRLARLKQRDKESFAAFLPKFEKELADSGGSTWPDDVKIDHLERSLNDGLAELLYNQRGMPTDYLGFVRALQDLGANLDRRRYQASRSQQTRASSPDERPIKQPKDRHATGPTEDVMDWEPIKINRAIQRQNQELAGKRAKWAEEEEVQRRRKEGLCTRCGRKGCWSTKCPLLPPKRPKPQTRVKKSTPRLPAVEDLVDSEAETPDQTESEDGELKE</sequence>
<feature type="region of interest" description="Disordered" evidence="1">
    <location>
        <begin position="277"/>
        <end position="316"/>
    </location>
</feature>
<feature type="compositionally biased region" description="Basic residues" evidence="1">
    <location>
        <begin position="372"/>
        <end position="384"/>
    </location>
</feature>
<feature type="region of interest" description="Disordered" evidence="1">
    <location>
        <begin position="368"/>
        <end position="413"/>
    </location>
</feature>
<reference evidence="2" key="2">
    <citation type="submission" date="2023-05" db="EMBL/GenBank/DDBJ databases">
        <authorList>
            <consortium name="Lawrence Berkeley National Laboratory"/>
            <person name="Steindorff A."/>
            <person name="Hensen N."/>
            <person name="Bonometti L."/>
            <person name="Westerberg I."/>
            <person name="Brannstrom I.O."/>
            <person name="Guillou S."/>
            <person name="Cros-Aarteil S."/>
            <person name="Calhoun S."/>
            <person name="Haridas S."/>
            <person name="Kuo A."/>
            <person name="Mondo S."/>
            <person name="Pangilinan J."/>
            <person name="Riley R."/>
            <person name="Labutti K."/>
            <person name="Andreopoulos B."/>
            <person name="Lipzen A."/>
            <person name="Chen C."/>
            <person name="Yanf M."/>
            <person name="Daum C."/>
            <person name="Ng V."/>
            <person name="Clum A."/>
            <person name="Ohm R."/>
            <person name="Martin F."/>
            <person name="Silar P."/>
            <person name="Natvig D."/>
            <person name="Lalanne C."/>
            <person name="Gautier V."/>
            <person name="Ament-Velasquez S.L."/>
            <person name="Kruys A."/>
            <person name="Hutchinson M.I."/>
            <person name="Powell A.J."/>
            <person name="Barry K."/>
            <person name="Miller A.N."/>
            <person name="Grigoriev I.V."/>
            <person name="Debuchy R."/>
            <person name="Gladieux P."/>
            <person name="Thoren M.H."/>
            <person name="Johannesson H."/>
        </authorList>
    </citation>
    <scope>NUCLEOTIDE SEQUENCE</scope>
    <source>
        <strain evidence="2">CBS 532.94</strain>
    </source>
</reference>
<accession>A0AAN7H356</accession>
<protein>
    <recommendedName>
        <fullName evidence="4">Retrotransposon gag domain-containing protein</fullName>
    </recommendedName>
</protein>
<comment type="caution">
    <text evidence="2">The sequence shown here is derived from an EMBL/GenBank/DDBJ whole genome shotgun (WGS) entry which is preliminary data.</text>
</comment>
<feature type="compositionally biased region" description="Acidic residues" evidence="1">
    <location>
        <begin position="392"/>
        <end position="413"/>
    </location>
</feature>
<feature type="compositionally biased region" description="Basic and acidic residues" evidence="1">
    <location>
        <begin position="291"/>
        <end position="305"/>
    </location>
</feature>